<dbReference type="Pfam" id="PF00356">
    <property type="entry name" value="LacI"/>
    <property type="match status" value="1"/>
</dbReference>
<evidence type="ECO:0000313" key="7">
    <source>
        <dbReference type="Proteomes" id="UP001241848"/>
    </source>
</evidence>
<dbReference type="InterPro" id="IPR000843">
    <property type="entry name" value="HTH_LacI"/>
</dbReference>
<dbReference type="SUPFAM" id="SSF47413">
    <property type="entry name" value="lambda repressor-like DNA-binding domains"/>
    <property type="match status" value="1"/>
</dbReference>
<keyword evidence="3" id="KW-0238">DNA-binding</keyword>
<dbReference type="Gene3D" id="3.40.50.2300">
    <property type="match status" value="2"/>
</dbReference>
<evidence type="ECO:0000256" key="3">
    <source>
        <dbReference type="ARBA" id="ARBA00023125"/>
    </source>
</evidence>
<dbReference type="CDD" id="cd06267">
    <property type="entry name" value="PBP1_LacI_sugar_binding-like"/>
    <property type="match status" value="1"/>
</dbReference>
<evidence type="ECO:0000259" key="5">
    <source>
        <dbReference type="PROSITE" id="PS50932"/>
    </source>
</evidence>
<reference evidence="6 7" key="1">
    <citation type="submission" date="2022-10" db="EMBL/GenBank/DDBJ databases">
        <title>Paenibacillus description and whole genome data of maize root bacterial community.</title>
        <authorList>
            <person name="Marton D."/>
            <person name="Farkas M."/>
            <person name="Cserhati M."/>
        </authorList>
    </citation>
    <scope>NUCLEOTIDE SEQUENCE [LARGE SCALE GENOMIC DNA]</scope>
    <source>
        <strain evidence="6 7">P96</strain>
    </source>
</reference>
<sequence>MMNIVRRIEVAELAGVSEATVSRVLNGVGPIKEETRQRVLEAADRLGYTPNAMARSLARRRSGNLGVVMPYLPKARLFSAHYFSEILSGIGSRAREEGYDLLIVFRDPDGATDVEGLFRMQKIDACLILGAKEEEGERDMLRRMQEKGYPFCLINQHFAGESFNEVDADHAEGSYEAVRHLLEQGFRRIAFVNGPEVYSNSSDRKAGYERALQEAGLPVETELLFAGNFSRTSGLRVAEEIAACLDRIDSIFAANDRMAIGIQQGLRQTGIMPEQMPAIVGYDDSDVAEMTSPGLSSVRVPFYELGEIAAARVLHLLEGTEKDEGNKPFQAKLPVELVIRASSLKKAPRD</sequence>
<evidence type="ECO:0000256" key="1">
    <source>
        <dbReference type="ARBA" id="ARBA00022491"/>
    </source>
</evidence>
<dbReference type="PANTHER" id="PTHR30146">
    <property type="entry name" value="LACI-RELATED TRANSCRIPTIONAL REPRESSOR"/>
    <property type="match status" value="1"/>
</dbReference>
<evidence type="ECO:0000313" key="6">
    <source>
        <dbReference type="EMBL" id="MDP4097633.1"/>
    </source>
</evidence>
<organism evidence="6 7">
    <name type="scientific">Paenibacillus zeirhizosphaerae</name>
    <dbReference type="NCBI Taxonomy" id="2987519"/>
    <lineage>
        <taxon>Bacteria</taxon>
        <taxon>Bacillati</taxon>
        <taxon>Bacillota</taxon>
        <taxon>Bacilli</taxon>
        <taxon>Bacillales</taxon>
        <taxon>Paenibacillaceae</taxon>
        <taxon>Paenibacillus</taxon>
    </lineage>
</organism>
<proteinExistence type="predicted"/>
<keyword evidence="2" id="KW-0805">Transcription regulation</keyword>
<dbReference type="Proteomes" id="UP001241848">
    <property type="component" value="Unassembled WGS sequence"/>
</dbReference>
<dbReference type="EMBL" id="JAPCKK010000016">
    <property type="protein sequence ID" value="MDP4097633.1"/>
    <property type="molecule type" value="Genomic_DNA"/>
</dbReference>
<dbReference type="PANTHER" id="PTHR30146:SF148">
    <property type="entry name" value="HTH-TYPE TRANSCRIPTIONAL REPRESSOR PURR-RELATED"/>
    <property type="match status" value="1"/>
</dbReference>
<keyword evidence="4" id="KW-0804">Transcription</keyword>
<dbReference type="InterPro" id="IPR046335">
    <property type="entry name" value="LacI/GalR-like_sensor"/>
</dbReference>
<evidence type="ECO:0000256" key="2">
    <source>
        <dbReference type="ARBA" id="ARBA00023015"/>
    </source>
</evidence>
<dbReference type="SMART" id="SM00354">
    <property type="entry name" value="HTH_LACI"/>
    <property type="match status" value="1"/>
</dbReference>
<name>A0ABT9FSF6_9BACL</name>
<dbReference type="CDD" id="cd01392">
    <property type="entry name" value="HTH_LacI"/>
    <property type="match status" value="1"/>
</dbReference>
<dbReference type="InterPro" id="IPR010982">
    <property type="entry name" value="Lambda_DNA-bd_dom_sf"/>
</dbReference>
<dbReference type="Pfam" id="PF13377">
    <property type="entry name" value="Peripla_BP_3"/>
    <property type="match status" value="1"/>
</dbReference>
<protein>
    <submittedName>
        <fullName evidence="6">LacI family transcriptional regulator</fullName>
    </submittedName>
</protein>
<keyword evidence="1" id="KW-0678">Repressor</keyword>
<dbReference type="Gene3D" id="1.10.260.40">
    <property type="entry name" value="lambda repressor-like DNA-binding domains"/>
    <property type="match status" value="1"/>
</dbReference>
<evidence type="ECO:0000256" key="4">
    <source>
        <dbReference type="ARBA" id="ARBA00023163"/>
    </source>
</evidence>
<comment type="caution">
    <text evidence="6">The sequence shown here is derived from an EMBL/GenBank/DDBJ whole genome shotgun (WGS) entry which is preliminary data.</text>
</comment>
<accession>A0ABT9FSF6</accession>
<feature type="domain" description="HTH lacI-type" evidence="5">
    <location>
        <begin position="5"/>
        <end position="59"/>
    </location>
</feature>
<keyword evidence="7" id="KW-1185">Reference proteome</keyword>
<dbReference type="InterPro" id="IPR028082">
    <property type="entry name" value="Peripla_BP_I"/>
</dbReference>
<dbReference type="PROSITE" id="PS50932">
    <property type="entry name" value="HTH_LACI_2"/>
    <property type="match status" value="1"/>
</dbReference>
<gene>
    <name evidence="6" type="ORF">OIN60_12705</name>
</gene>
<dbReference type="SUPFAM" id="SSF53822">
    <property type="entry name" value="Periplasmic binding protein-like I"/>
    <property type="match status" value="1"/>
</dbReference>